<organism evidence="2 3">
    <name type="scientific">Geothermobacter hydrogeniphilus</name>
    <dbReference type="NCBI Taxonomy" id="1969733"/>
    <lineage>
        <taxon>Bacteria</taxon>
        <taxon>Pseudomonadati</taxon>
        <taxon>Thermodesulfobacteriota</taxon>
        <taxon>Desulfuromonadia</taxon>
        <taxon>Desulfuromonadales</taxon>
        <taxon>Geothermobacteraceae</taxon>
        <taxon>Geothermobacter</taxon>
    </lineage>
</organism>
<dbReference type="STRING" id="1969733.B5V00_13735"/>
<accession>A0A1X0XXC9</accession>
<evidence type="ECO:0000313" key="3">
    <source>
        <dbReference type="Proteomes" id="UP000193136"/>
    </source>
</evidence>
<sequence>MDWLTNLNPLSHVGAGEYATFWQTLFATIFLGVWSRIFATMLLVLSFWLGVRRRNFMLGFWTFLGAGSLAYGAAVMRFFGLLAR</sequence>
<dbReference type="Proteomes" id="UP000193136">
    <property type="component" value="Unassembled WGS sequence"/>
</dbReference>
<name>A0A1X0XXC9_9BACT</name>
<evidence type="ECO:0000256" key="1">
    <source>
        <dbReference type="SAM" id="Phobius"/>
    </source>
</evidence>
<keyword evidence="1" id="KW-0812">Transmembrane</keyword>
<gene>
    <name evidence="2" type="ORF">B5V00_13735</name>
</gene>
<keyword evidence="1" id="KW-1133">Transmembrane helix</keyword>
<dbReference type="OrthoDB" id="5397387at2"/>
<evidence type="ECO:0000313" key="2">
    <source>
        <dbReference type="EMBL" id="ORJ57506.1"/>
    </source>
</evidence>
<comment type="caution">
    <text evidence="2">The sequence shown here is derived from an EMBL/GenBank/DDBJ whole genome shotgun (WGS) entry which is preliminary data.</text>
</comment>
<keyword evidence="3" id="KW-1185">Reference proteome</keyword>
<dbReference type="AlphaFoldDB" id="A0A1X0XXC9"/>
<proteinExistence type="predicted"/>
<reference evidence="2 3" key="1">
    <citation type="submission" date="2017-03" db="EMBL/GenBank/DDBJ databases">
        <title>Genome sequence of Geothermobacter sp. EPR-M, Deep-Sea Iron Reducer.</title>
        <authorList>
            <person name="Tully B."/>
            <person name="Savalia P."/>
            <person name="Abuyen K."/>
            <person name="Baughan C."/>
            <person name="Romero E."/>
            <person name="Ronkowski C."/>
            <person name="Torres B."/>
            <person name="Tremblay J."/>
            <person name="Trujillo A."/>
            <person name="Tyler M."/>
            <person name="Perez-Rodriguez I."/>
            <person name="Amend J."/>
        </authorList>
    </citation>
    <scope>NUCLEOTIDE SEQUENCE [LARGE SCALE GENOMIC DNA]</scope>
    <source>
        <strain evidence="2 3">EPR-M</strain>
    </source>
</reference>
<keyword evidence="1" id="KW-0472">Membrane</keyword>
<dbReference type="EMBL" id="NAAD01000019">
    <property type="protein sequence ID" value="ORJ57506.1"/>
    <property type="molecule type" value="Genomic_DNA"/>
</dbReference>
<feature type="transmembrane region" description="Helical" evidence="1">
    <location>
        <begin position="20"/>
        <end position="49"/>
    </location>
</feature>
<protein>
    <submittedName>
        <fullName evidence="2">Uncharacterized protein</fullName>
    </submittedName>
</protein>
<feature type="transmembrane region" description="Helical" evidence="1">
    <location>
        <begin position="56"/>
        <end position="79"/>
    </location>
</feature>
<dbReference type="RefSeq" id="WP_085011387.1">
    <property type="nucleotide sequence ID" value="NZ_NAAD01000019.1"/>
</dbReference>